<keyword evidence="3" id="KW-1185">Reference proteome</keyword>
<feature type="transmembrane region" description="Helical" evidence="1">
    <location>
        <begin position="45"/>
        <end position="63"/>
    </location>
</feature>
<dbReference type="KEGG" id="tcr:508243.36"/>
<proteinExistence type="predicted"/>
<name>Q4D2X5_TRYCC</name>
<dbReference type="EMBL" id="AAHK01001131">
    <property type="protein sequence ID" value="EAN86879.1"/>
    <property type="molecule type" value="Genomic_DNA"/>
</dbReference>
<evidence type="ECO:0000313" key="2">
    <source>
        <dbReference type="EMBL" id="EAN86879.1"/>
    </source>
</evidence>
<keyword evidence="1" id="KW-0472">Membrane</keyword>
<dbReference type="AlphaFoldDB" id="Q4D2X5"/>
<gene>
    <name evidence="2" type="ORF">Tc00.1047053508243.36</name>
</gene>
<comment type="caution">
    <text evidence="2">The sequence shown here is derived from an EMBL/GenBank/DDBJ whole genome shotgun (WGS) entry which is preliminary data.</text>
</comment>
<organism evidence="2 3">
    <name type="scientific">Trypanosoma cruzi (strain CL Brener)</name>
    <dbReference type="NCBI Taxonomy" id="353153"/>
    <lineage>
        <taxon>Eukaryota</taxon>
        <taxon>Discoba</taxon>
        <taxon>Euglenozoa</taxon>
        <taxon>Kinetoplastea</taxon>
        <taxon>Metakinetoplastina</taxon>
        <taxon>Trypanosomatida</taxon>
        <taxon>Trypanosomatidae</taxon>
        <taxon>Trypanosoma</taxon>
        <taxon>Schizotrypanum</taxon>
    </lineage>
</organism>
<dbReference type="InParanoid" id="Q4D2X5"/>
<dbReference type="PaxDb" id="353153-Q4D2X5"/>
<accession>Q4D2X5</accession>
<dbReference type="GeneID" id="3539211"/>
<evidence type="ECO:0000256" key="1">
    <source>
        <dbReference type="SAM" id="Phobius"/>
    </source>
</evidence>
<keyword evidence="1" id="KW-0812">Transmembrane</keyword>
<sequence length="297" mass="33046">MRVCVRWSSHASAFCFVFLFDFVVECTHSTFLCFAACFDRGHFNLLLLFSYSFGRVLFFLILVKALSFPSTYAMRQLFHVNPWLAALLVMFVIRLSSGCLVVTLTHSCSFLDDVVRTDGAWATPVVVRDVPLTAQDASRVCSVVCKKQWALARIKASTKIPDDSRRHCGLSWAPAMNSHLVAVLGLWLHIRTPQQGVAASTTETKTTSPLERVPRHARCGEVRRSACRLSGKSVRPFRSGHSVDITRGGDVHKSSGTEEDGYITVRRLSIAGLSSVKRLLLLCDGNCPNLTPFFCRK</sequence>
<dbReference type="RefSeq" id="XP_808730.1">
    <property type="nucleotide sequence ID" value="XM_803637.1"/>
</dbReference>
<reference evidence="2 3" key="1">
    <citation type="journal article" date="2005" name="Science">
        <title>The genome sequence of Trypanosoma cruzi, etiologic agent of Chagas disease.</title>
        <authorList>
            <person name="El-Sayed N.M."/>
            <person name="Myler P.J."/>
            <person name="Bartholomeu D.C."/>
            <person name="Nilsson D."/>
            <person name="Aggarwal G."/>
            <person name="Tran A.N."/>
            <person name="Ghedin E."/>
            <person name="Worthey E.A."/>
            <person name="Delcher A.L."/>
            <person name="Blandin G."/>
            <person name="Westenberger S.J."/>
            <person name="Caler E."/>
            <person name="Cerqueira G.C."/>
            <person name="Branche C."/>
            <person name="Haas B."/>
            <person name="Anupama A."/>
            <person name="Arner E."/>
            <person name="Aslund L."/>
            <person name="Attipoe P."/>
            <person name="Bontempi E."/>
            <person name="Bringaud F."/>
            <person name="Burton P."/>
            <person name="Cadag E."/>
            <person name="Campbell D.A."/>
            <person name="Carrington M."/>
            <person name="Crabtree J."/>
            <person name="Darban H."/>
            <person name="da Silveira J.F."/>
            <person name="de Jong P."/>
            <person name="Edwards K."/>
            <person name="Englund P.T."/>
            <person name="Fazelina G."/>
            <person name="Feldblyum T."/>
            <person name="Ferella M."/>
            <person name="Frasch A.C."/>
            <person name="Gull K."/>
            <person name="Horn D."/>
            <person name="Hou L."/>
            <person name="Huang Y."/>
            <person name="Kindlund E."/>
            <person name="Klingbeil M."/>
            <person name="Kluge S."/>
            <person name="Koo H."/>
            <person name="Lacerda D."/>
            <person name="Levin M.J."/>
            <person name="Lorenzi H."/>
            <person name="Louie T."/>
            <person name="Machado C.R."/>
            <person name="McCulloch R."/>
            <person name="McKenna A."/>
            <person name="Mizuno Y."/>
            <person name="Mottram J.C."/>
            <person name="Nelson S."/>
            <person name="Ochaya S."/>
            <person name="Osoegawa K."/>
            <person name="Pai G."/>
            <person name="Parsons M."/>
            <person name="Pentony M."/>
            <person name="Pettersson U."/>
            <person name="Pop M."/>
            <person name="Ramirez J.L."/>
            <person name="Rinta J."/>
            <person name="Robertson L."/>
            <person name="Salzberg S.L."/>
            <person name="Sanchez D.O."/>
            <person name="Seyler A."/>
            <person name="Sharma R."/>
            <person name="Shetty J."/>
            <person name="Simpson A.J."/>
            <person name="Sisk E."/>
            <person name="Tammi M.T."/>
            <person name="Tarleton R."/>
            <person name="Teixeira S."/>
            <person name="Van Aken S."/>
            <person name="Vogt C."/>
            <person name="Ward P.N."/>
            <person name="Wickstead B."/>
            <person name="Wortman J."/>
            <person name="White O."/>
            <person name="Fraser C.M."/>
            <person name="Stuart K.D."/>
            <person name="Andersson B."/>
        </authorList>
    </citation>
    <scope>NUCLEOTIDE SEQUENCE [LARGE SCALE GENOMIC DNA]</scope>
    <source>
        <strain evidence="2 3">CL Brener</strain>
    </source>
</reference>
<evidence type="ECO:0000313" key="3">
    <source>
        <dbReference type="Proteomes" id="UP000002296"/>
    </source>
</evidence>
<dbReference type="Proteomes" id="UP000002296">
    <property type="component" value="Unassembled WGS sequence"/>
</dbReference>
<protein>
    <submittedName>
        <fullName evidence="2">Uncharacterized protein</fullName>
    </submittedName>
</protein>
<keyword evidence="1" id="KW-1133">Transmembrane helix</keyword>
<feature type="transmembrane region" description="Helical" evidence="1">
    <location>
        <begin position="83"/>
        <end position="104"/>
    </location>
</feature>